<dbReference type="Pfam" id="PF00583">
    <property type="entry name" value="Acetyltransf_1"/>
    <property type="match status" value="1"/>
</dbReference>
<name>A0A2M8NZG2_9CHLR</name>
<comment type="caution">
    <text evidence="2">The sequence shown here is derived from an EMBL/GenBank/DDBJ whole genome shotgun (WGS) entry which is preliminary data.</text>
</comment>
<evidence type="ECO:0000259" key="1">
    <source>
        <dbReference type="PROSITE" id="PS51186"/>
    </source>
</evidence>
<evidence type="ECO:0000313" key="2">
    <source>
        <dbReference type="EMBL" id="PJF30676.1"/>
    </source>
</evidence>
<dbReference type="InterPro" id="IPR016181">
    <property type="entry name" value="Acyl_CoA_acyltransferase"/>
</dbReference>
<dbReference type="AlphaFoldDB" id="A0A2M8NZG2"/>
<dbReference type="InterPro" id="IPR000182">
    <property type="entry name" value="GNAT_dom"/>
</dbReference>
<dbReference type="PANTHER" id="PTHR43617">
    <property type="entry name" value="L-AMINO ACID N-ACETYLTRANSFERASE"/>
    <property type="match status" value="1"/>
</dbReference>
<accession>A0A2M8NZG2</accession>
<reference evidence="2 3" key="1">
    <citation type="submission" date="2017-11" db="EMBL/GenBank/DDBJ databases">
        <title>Evolution of Phototrophy in the Chloroflexi Phylum Driven by Horizontal Gene Transfer.</title>
        <authorList>
            <person name="Ward L.M."/>
            <person name="Hemp J."/>
            <person name="Shih P.M."/>
            <person name="Mcglynn S.E."/>
            <person name="Fischer W."/>
        </authorList>
    </citation>
    <scope>NUCLEOTIDE SEQUENCE [LARGE SCALE GENOMIC DNA]</scope>
    <source>
        <strain evidence="2">CP2_2F</strain>
    </source>
</reference>
<gene>
    <name evidence="2" type="ORF">CUN51_06740</name>
</gene>
<evidence type="ECO:0000313" key="3">
    <source>
        <dbReference type="Proteomes" id="UP000228921"/>
    </source>
</evidence>
<dbReference type="Proteomes" id="UP000228921">
    <property type="component" value="Unassembled WGS sequence"/>
</dbReference>
<dbReference type="CDD" id="cd04301">
    <property type="entry name" value="NAT_SF"/>
    <property type="match status" value="1"/>
</dbReference>
<dbReference type="InterPro" id="IPR050276">
    <property type="entry name" value="MshD_Acetyltransferase"/>
</dbReference>
<dbReference type="PROSITE" id="PS51186">
    <property type="entry name" value="GNAT"/>
    <property type="match status" value="1"/>
</dbReference>
<dbReference type="EMBL" id="PGTK01000007">
    <property type="protein sequence ID" value="PJF30676.1"/>
    <property type="molecule type" value="Genomic_DNA"/>
</dbReference>
<dbReference type="Gene3D" id="3.40.630.30">
    <property type="match status" value="1"/>
</dbReference>
<sequence>MVTVRLATLQDSAAICAVHCSDVPAWTRLTADGQIVTADYASLSLYERWQHGGAWLSLETCAVHLNRLLAGGGFPLVACVDGQVVAEAEVYESFEPPPFGHNLEIGVIATHADHQRRGYGTALVQYILQMARMMRCERLCVSDADAQGFYQKLGFRHTLSGYGVRIPTEAGRILYQAVELKGREPEQVKGWYMPFGRYRGSRQEWDKLFPQVWAAGLPELLSRAAVHLQMTLSGGQRAIVFLSEPDLPEAQPNEMHLACWSERPPTPLLIAALRDWAYRQGIPSLLTYIWETDAHLLPNSATQTEYSQTFYEHNLQ</sequence>
<organism evidence="2 3">
    <name type="scientific">Candidatus Thermofonsia Clade 1 bacterium</name>
    <dbReference type="NCBI Taxonomy" id="2364210"/>
    <lineage>
        <taxon>Bacteria</taxon>
        <taxon>Bacillati</taxon>
        <taxon>Chloroflexota</taxon>
        <taxon>Candidatus Thermofontia</taxon>
        <taxon>Candidatus Thermofonsia Clade 1</taxon>
    </lineage>
</organism>
<feature type="domain" description="N-acetyltransferase" evidence="1">
    <location>
        <begin position="2"/>
        <end position="179"/>
    </location>
</feature>
<protein>
    <recommendedName>
        <fullName evidence="1">N-acetyltransferase domain-containing protein</fullName>
    </recommendedName>
</protein>
<proteinExistence type="predicted"/>
<dbReference type="GO" id="GO:0016747">
    <property type="term" value="F:acyltransferase activity, transferring groups other than amino-acyl groups"/>
    <property type="evidence" value="ECO:0007669"/>
    <property type="project" value="InterPro"/>
</dbReference>
<dbReference type="SUPFAM" id="SSF55729">
    <property type="entry name" value="Acyl-CoA N-acyltransferases (Nat)"/>
    <property type="match status" value="1"/>
</dbReference>